<dbReference type="Pfam" id="PF07494">
    <property type="entry name" value="Reg_prop"/>
    <property type="match status" value="3"/>
</dbReference>
<keyword evidence="5" id="KW-0238">DNA-binding</keyword>
<dbReference type="STRING" id="390241.SAMN04488023_12077"/>
<dbReference type="InterPro" id="IPR011110">
    <property type="entry name" value="Reg_prop"/>
</dbReference>
<feature type="modified residue" description="4-aspartylphosphate" evidence="7">
    <location>
        <position position="1105"/>
    </location>
</feature>
<keyword evidence="8" id="KW-0812">Transmembrane</keyword>
<protein>
    <recommendedName>
        <fullName evidence="2">histidine kinase</fullName>
        <ecNumber evidence="2">2.7.13.3</ecNumber>
    </recommendedName>
</protein>
<dbReference type="PROSITE" id="PS00041">
    <property type="entry name" value="HTH_ARAC_FAMILY_1"/>
    <property type="match status" value="1"/>
</dbReference>
<dbReference type="SUPFAM" id="SSF52172">
    <property type="entry name" value="CheY-like"/>
    <property type="match status" value="1"/>
</dbReference>
<keyword evidence="13" id="KW-1185">Reference proteome</keyword>
<dbReference type="InterPro" id="IPR003661">
    <property type="entry name" value="HisK_dim/P_dom"/>
</dbReference>
<dbReference type="SUPFAM" id="SSF50969">
    <property type="entry name" value="YVTN repeat-like/Quinoprotein amine dehydrogenase"/>
    <property type="match status" value="1"/>
</dbReference>
<dbReference type="GO" id="GO:0003700">
    <property type="term" value="F:DNA-binding transcription factor activity"/>
    <property type="evidence" value="ECO:0007669"/>
    <property type="project" value="InterPro"/>
</dbReference>
<dbReference type="Gene3D" id="3.30.565.10">
    <property type="entry name" value="Histidine kinase-like ATPase, C-terminal domain"/>
    <property type="match status" value="1"/>
</dbReference>
<evidence type="ECO:0000313" key="12">
    <source>
        <dbReference type="EMBL" id="SER91793.1"/>
    </source>
</evidence>
<keyword evidence="8" id="KW-1133">Transmembrane helix</keyword>
<dbReference type="SMART" id="SM00387">
    <property type="entry name" value="HATPase_c"/>
    <property type="match status" value="1"/>
</dbReference>
<dbReference type="PROSITE" id="PS01124">
    <property type="entry name" value="HTH_ARAC_FAMILY_2"/>
    <property type="match status" value="1"/>
</dbReference>
<dbReference type="CDD" id="cd00082">
    <property type="entry name" value="HisKA"/>
    <property type="match status" value="1"/>
</dbReference>
<dbReference type="Gene3D" id="3.40.50.2300">
    <property type="match status" value="1"/>
</dbReference>
<organism evidence="12 13">
    <name type="scientific">Pedobacter rhizosphaerae</name>
    <dbReference type="NCBI Taxonomy" id="390241"/>
    <lineage>
        <taxon>Bacteria</taxon>
        <taxon>Pseudomonadati</taxon>
        <taxon>Bacteroidota</taxon>
        <taxon>Sphingobacteriia</taxon>
        <taxon>Sphingobacteriales</taxon>
        <taxon>Sphingobacteriaceae</taxon>
        <taxon>Pedobacter</taxon>
    </lineage>
</organism>
<dbReference type="PROSITE" id="PS50110">
    <property type="entry name" value="RESPONSE_REGULATORY"/>
    <property type="match status" value="1"/>
</dbReference>
<evidence type="ECO:0000259" key="11">
    <source>
        <dbReference type="PROSITE" id="PS50110"/>
    </source>
</evidence>
<keyword evidence="12" id="KW-0418">Kinase</keyword>
<dbReference type="InterPro" id="IPR005467">
    <property type="entry name" value="His_kinase_dom"/>
</dbReference>
<dbReference type="PANTHER" id="PTHR43547:SF2">
    <property type="entry name" value="HYBRID SIGNAL TRANSDUCTION HISTIDINE KINASE C"/>
    <property type="match status" value="1"/>
</dbReference>
<dbReference type="Pfam" id="PF07495">
    <property type="entry name" value="Y_Y_Y"/>
    <property type="match status" value="1"/>
</dbReference>
<dbReference type="SMART" id="SM00448">
    <property type="entry name" value="REC"/>
    <property type="match status" value="1"/>
</dbReference>
<feature type="transmembrane region" description="Helical" evidence="8">
    <location>
        <begin position="737"/>
        <end position="759"/>
    </location>
</feature>
<sequence>MLGICLRVGADEGYNFKQISLNDGLSQSTVRCVLTDQKGYIWIGTRSGLNRFDRYKLKSYFYSTSNPGSIPSNQINFLLEDKSGKIYVGTENGLVSYNATNDDFLPVLFNGKPLLVRSGLLTNSGLLLAGEGKLYNLTNGGVKEILTKGKVKTPEMFSSIRIWKPGKLLLATRRDGLWIYEQKSQSLTRAPFISDKEIMALYVDQRQRVWVAPYGQGLKGYDPSGKFFAWYNSANSAISSDVVLDMIGERDKLWIATDGGGISILDMDKGNFSVLRHIPGDASSLPESSILSLYRDKDKNLWAGSIRGGLILIRKAFLSTFREAPLNAVYGLSERTVLSSFEEDPQKIWVGTDGGGINLFNPASASFKHFPATYGLKVASITGYDQNHLLISAFSKGLYLVDKLKGSISPFHKAEISPRGSIISSSGLAVNLYHVPQGGLYLFTDKIYRYETGPDRFSEIPLQLKIQRPGPLLRIYSDHQNSLLFSPYALLNLNHGSNTSRTILELPAGSDAITAAARDPKGRIWIANRTGLMHYDPLQKKLVKITTNLFSEVSALAADSLGRLWIGAQGIVFLYQPEKNSFITFGESDGVVPNEFLYKPSLVSTSGDIYLGGVRGLLQIRKNIPAIPSQYPDIALMGLQVNGVPLNAAEKQVVDIPYSHNSLLLSVMAREHDVFRKKMFRYRIDGLDGQIIESYDHTLSLGSLPSGLYHIQVSCSLKGGGWSNFKQIVSIRVNPPWYRSFLFIASVIIFLAIIVVYFYRLSIAKNRRKLQWEMKEHEQRSYEATIRFLINISHELRTPLTLIYSPLQRMLAGESLEQTLRSRLANIFRQAANMKDIIDMVLDVRKIQLGEEKLSPEIIDFNEWVLSTAGNFEPELTERGIKLIYKLQQDVGILEFDAKKCALVLNNLLSNALKFSRPDSTVTISSERLNGIVRLSVADEGIGLGDTDMKQLFRPFYQGGHGQHGSGIGLSFAKILIDMHSGTIGAKANVPQGAVFYFELPITQADFTILQKQSQSASPQQKEKVDTHEITHSAQQPVLIEDTTSIASSFSIAAYSILIVEDQRELRDFLAESLGAGFKIVYTAENGVEALNIVSKSYPDIIVSDVMMPGGDGFELCEHLKSDISISHIPIILLTAQGDTQSRKLGYKLGADGYLSKPFDLELLEAMLTNLLRNREAIKARYKNSRILPLAEEVTFSRADELFMKKLNSLIADNLDKDGLDVEFLIDKMTMSRASLYHKLKNIADIGVNDYINKFRLERAAQLLRSTDMSIVEIAYSLGFNTQRYFSTVFRQAYGVTPTSYRQQNSPNS</sequence>
<name>A0A1H9T5F3_9SPHI</name>
<dbReference type="EC" id="2.7.13.3" evidence="2"/>
<dbReference type="InterPro" id="IPR036890">
    <property type="entry name" value="HATPase_C_sf"/>
</dbReference>
<keyword evidence="4" id="KW-0805">Transcription regulation</keyword>
<dbReference type="Gene3D" id="2.60.40.10">
    <property type="entry name" value="Immunoglobulins"/>
    <property type="match status" value="1"/>
</dbReference>
<dbReference type="InterPro" id="IPR001789">
    <property type="entry name" value="Sig_transdc_resp-reg_receiver"/>
</dbReference>
<evidence type="ECO:0000256" key="4">
    <source>
        <dbReference type="ARBA" id="ARBA00023015"/>
    </source>
</evidence>
<evidence type="ECO:0000259" key="9">
    <source>
        <dbReference type="PROSITE" id="PS01124"/>
    </source>
</evidence>
<evidence type="ECO:0000259" key="10">
    <source>
        <dbReference type="PROSITE" id="PS50109"/>
    </source>
</evidence>
<reference evidence="12 13" key="1">
    <citation type="submission" date="2016-10" db="EMBL/GenBank/DDBJ databases">
        <authorList>
            <person name="de Groot N.N."/>
        </authorList>
    </citation>
    <scope>NUCLEOTIDE SEQUENCE [LARGE SCALE GENOMIC DNA]</scope>
    <source>
        <strain evidence="12 13">DSM 18610</strain>
    </source>
</reference>
<evidence type="ECO:0000256" key="6">
    <source>
        <dbReference type="ARBA" id="ARBA00023163"/>
    </source>
</evidence>
<dbReference type="Proteomes" id="UP000199572">
    <property type="component" value="Unassembled WGS sequence"/>
</dbReference>
<dbReference type="EMBL" id="FOGG01000020">
    <property type="protein sequence ID" value="SER91793.1"/>
    <property type="molecule type" value="Genomic_DNA"/>
</dbReference>
<dbReference type="InterPro" id="IPR011006">
    <property type="entry name" value="CheY-like_superfamily"/>
</dbReference>
<dbReference type="InterPro" id="IPR004358">
    <property type="entry name" value="Sig_transdc_His_kin-like_C"/>
</dbReference>
<evidence type="ECO:0000256" key="7">
    <source>
        <dbReference type="PROSITE-ProRule" id="PRU00169"/>
    </source>
</evidence>
<keyword evidence="8" id="KW-0472">Membrane</keyword>
<proteinExistence type="predicted"/>
<dbReference type="InterPro" id="IPR015943">
    <property type="entry name" value="WD40/YVTN_repeat-like_dom_sf"/>
</dbReference>
<feature type="domain" description="HTH araC/xylS-type" evidence="9">
    <location>
        <begin position="1205"/>
        <end position="1304"/>
    </location>
</feature>
<dbReference type="SUPFAM" id="SSF63829">
    <property type="entry name" value="Calcium-dependent phosphotriesterase"/>
    <property type="match status" value="1"/>
</dbReference>
<dbReference type="FunFam" id="2.130.10.10:FF:000891">
    <property type="entry name" value="Two-component system sensor histidine kinase/response regulator, hybrid (One-component system)"/>
    <property type="match status" value="1"/>
</dbReference>
<keyword evidence="3 7" id="KW-0597">Phosphoprotein</keyword>
<evidence type="ECO:0000313" key="13">
    <source>
        <dbReference type="Proteomes" id="UP000199572"/>
    </source>
</evidence>
<gene>
    <name evidence="12" type="ORF">SAMN04488023_12077</name>
</gene>
<dbReference type="SUPFAM" id="SSF47384">
    <property type="entry name" value="Homodimeric domain of signal transducing histidine kinase"/>
    <property type="match status" value="1"/>
</dbReference>
<evidence type="ECO:0000256" key="8">
    <source>
        <dbReference type="SAM" id="Phobius"/>
    </source>
</evidence>
<dbReference type="GO" id="GO:0043565">
    <property type="term" value="F:sequence-specific DNA binding"/>
    <property type="evidence" value="ECO:0007669"/>
    <property type="project" value="InterPro"/>
</dbReference>
<dbReference type="RefSeq" id="WP_175474588.1">
    <property type="nucleotide sequence ID" value="NZ_FOGG01000020.1"/>
</dbReference>
<comment type="catalytic activity">
    <reaction evidence="1">
        <text>ATP + protein L-histidine = ADP + protein N-phospho-L-histidine.</text>
        <dbReference type="EC" id="2.7.13.3"/>
    </reaction>
</comment>
<accession>A0A1H9T5F3</accession>
<dbReference type="PROSITE" id="PS50109">
    <property type="entry name" value="HIS_KIN"/>
    <property type="match status" value="1"/>
</dbReference>
<dbReference type="InterPro" id="IPR011123">
    <property type="entry name" value="Y_Y_Y"/>
</dbReference>
<dbReference type="Gene3D" id="1.10.287.130">
    <property type="match status" value="1"/>
</dbReference>
<dbReference type="Gene3D" id="1.10.10.60">
    <property type="entry name" value="Homeodomain-like"/>
    <property type="match status" value="1"/>
</dbReference>
<evidence type="ECO:0000256" key="5">
    <source>
        <dbReference type="ARBA" id="ARBA00023125"/>
    </source>
</evidence>
<dbReference type="PRINTS" id="PR00344">
    <property type="entry name" value="BCTRLSENSOR"/>
</dbReference>
<feature type="domain" description="Histidine kinase" evidence="10">
    <location>
        <begin position="791"/>
        <end position="1004"/>
    </location>
</feature>
<dbReference type="GO" id="GO:0000155">
    <property type="term" value="F:phosphorelay sensor kinase activity"/>
    <property type="evidence" value="ECO:0007669"/>
    <property type="project" value="InterPro"/>
</dbReference>
<dbReference type="InterPro" id="IPR018062">
    <property type="entry name" value="HTH_AraC-typ_CS"/>
</dbReference>
<dbReference type="InterPro" id="IPR013783">
    <property type="entry name" value="Ig-like_fold"/>
</dbReference>
<evidence type="ECO:0000256" key="2">
    <source>
        <dbReference type="ARBA" id="ARBA00012438"/>
    </source>
</evidence>
<dbReference type="SMART" id="SM00388">
    <property type="entry name" value="HisKA"/>
    <property type="match status" value="1"/>
</dbReference>
<keyword evidence="6" id="KW-0804">Transcription</keyword>
<dbReference type="CDD" id="cd17574">
    <property type="entry name" value="REC_OmpR"/>
    <property type="match status" value="1"/>
</dbReference>
<dbReference type="Pfam" id="PF00072">
    <property type="entry name" value="Response_reg"/>
    <property type="match status" value="1"/>
</dbReference>
<dbReference type="InterPro" id="IPR036097">
    <property type="entry name" value="HisK_dim/P_sf"/>
</dbReference>
<dbReference type="Pfam" id="PF12833">
    <property type="entry name" value="HTH_18"/>
    <property type="match status" value="1"/>
</dbReference>
<dbReference type="Pfam" id="PF02518">
    <property type="entry name" value="HATPase_c"/>
    <property type="match status" value="1"/>
</dbReference>
<dbReference type="SUPFAM" id="SSF55874">
    <property type="entry name" value="ATPase domain of HSP90 chaperone/DNA topoisomerase II/histidine kinase"/>
    <property type="match status" value="1"/>
</dbReference>
<dbReference type="InterPro" id="IPR003594">
    <property type="entry name" value="HATPase_dom"/>
</dbReference>
<dbReference type="InterPro" id="IPR018060">
    <property type="entry name" value="HTH_AraC"/>
</dbReference>
<dbReference type="InterPro" id="IPR009057">
    <property type="entry name" value="Homeodomain-like_sf"/>
</dbReference>
<dbReference type="SUPFAM" id="SSF46689">
    <property type="entry name" value="Homeodomain-like"/>
    <property type="match status" value="1"/>
</dbReference>
<keyword evidence="12" id="KW-0808">Transferase</keyword>
<dbReference type="PANTHER" id="PTHR43547">
    <property type="entry name" value="TWO-COMPONENT HISTIDINE KINASE"/>
    <property type="match status" value="1"/>
</dbReference>
<dbReference type="Gene3D" id="2.130.10.10">
    <property type="entry name" value="YVTN repeat-like/Quinoprotein amine dehydrogenase"/>
    <property type="match status" value="2"/>
</dbReference>
<feature type="domain" description="Response regulatory" evidence="11">
    <location>
        <begin position="1056"/>
        <end position="1172"/>
    </location>
</feature>
<dbReference type="SMART" id="SM00342">
    <property type="entry name" value="HTH_ARAC"/>
    <property type="match status" value="1"/>
</dbReference>
<evidence type="ECO:0000256" key="1">
    <source>
        <dbReference type="ARBA" id="ARBA00000085"/>
    </source>
</evidence>
<evidence type="ECO:0000256" key="3">
    <source>
        <dbReference type="ARBA" id="ARBA00022553"/>
    </source>
</evidence>
<dbReference type="InterPro" id="IPR011044">
    <property type="entry name" value="Quino_amine_DH_bsu"/>
</dbReference>
<dbReference type="Pfam" id="PF00512">
    <property type="entry name" value="HisKA"/>
    <property type="match status" value="1"/>
</dbReference>